<dbReference type="EC" id="4.4.1.13" evidence="3"/>
<dbReference type="Pfam" id="PF01053">
    <property type="entry name" value="Cys_Met_Meta_PP"/>
    <property type="match status" value="1"/>
</dbReference>
<evidence type="ECO:0000256" key="6">
    <source>
        <dbReference type="ARBA" id="ARBA00023167"/>
    </source>
</evidence>
<dbReference type="InterPro" id="IPR054542">
    <property type="entry name" value="Cys_met_metab_PP"/>
</dbReference>
<name>A0ABS3LEL7_9ENTE</name>
<dbReference type="PANTHER" id="PTHR11808:SF50">
    <property type="entry name" value="CYSTATHIONINE BETA-LYASE"/>
    <property type="match status" value="1"/>
</dbReference>
<evidence type="ECO:0000313" key="11">
    <source>
        <dbReference type="Proteomes" id="UP000664601"/>
    </source>
</evidence>
<dbReference type="RefSeq" id="WP_207674114.1">
    <property type="nucleotide sequence ID" value="NZ_JAFREM010000020.1"/>
</dbReference>
<reference evidence="10 11" key="1">
    <citation type="submission" date="2021-03" db="EMBL/GenBank/DDBJ databases">
        <title>Enterococcal diversity collection.</title>
        <authorList>
            <person name="Gilmore M.S."/>
            <person name="Schwartzman J."/>
            <person name="Van Tyne D."/>
            <person name="Martin M."/>
            <person name="Earl A.M."/>
            <person name="Manson A.L."/>
            <person name="Straub T."/>
            <person name="Salamzade R."/>
            <person name="Saavedra J."/>
            <person name="Lebreton F."/>
            <person name="Prichula J."/>
            <person name="Schaufler K."/>
            <person name="Gaca A."/>
            <person name="Sgardioli B."/>
            <person name="Wagenaar J."/>
            <person name="Strong T."/>
        </authorList>
    </citation>
    <scope>NUCLEOTIDE SEQUENCE [LARGE SCALE GENOMIC DNA]</scope>
    <source>
        <strain evidence="10 11">669A</strain>
    </source>
</reference>
<dbReference type="InterPro" id="IPR015421">
    <property type="entry name" value="PyrdxlP-dep_Trfase_major"/>
</dbReference>
<dbReference type="PIRSF" id="PIRSF001434">
    <property type="entry name" value="CGS"/>
    <property type="match status" value="1"/>
</dbReference>
<evidence type="ECO:0000313" key="10">
    <source>
        <dbReference type="EMBL" id="MBO1307186.1"/>
    </source>
</evidence>
<evidence type="ECO:0000256" key="9">
    <source>
        <dbReference type="SAM" id="Coils"/>
    </source>
</evidence>
<evidence type="ECO:0000256" key="8">
    <source>
        <dbReference type="RuleBase" id="RU362118"/>
    </source>
</evidence>
<keyword evidence="6" id="KW-0486">Methionine biosynthesis</keyword>
<organism evidence="10 11">
    <name type="scientific">Candidatus Enterococcus moelleringii</name>
    <dbReference type="NCBI Taxonomy" id="2815325"/>
    <lineage>
        <taxon>Bacteria</taxon>
        <taxon>Bacillati</taxon>
        <taxon>Bacillota</taxon>
        <taxon>Bacilli</taxon>
        <taxon>Lactobacillales</taxon>
        <taxon>Enterococcaceae</taxon>
        <taxon>Enterococcus</taxon>
    </lineage>
</organism>
<evidence type="ECO:0000256" key="5">
    <source>
        <dbReference type="ARBA" id="ARBA00022898"/>
    </source>
</evidence>
<evidence type="ECO:0000256" key="1">
    <source>
        <dbReference type="ARBA" id="ARBA00001933"/>
    </source>
</evidence>
<accession>A0ABS3LEL7</accession>
<evidence type="ECO:0000256" key="7">
    <source>
        <dbReference type="ARBA" id="ARBA00023239"/>
    </source>
</evidence>
<keyword evidence="11" id="KW-1185">Reference proteome</keyword>
<dbReference type="PANTHER" id="PTHR11808">
    <property type="entry name" value="TRANS-SULFURATION ENZYME FAMILY MEMBER"/>
    <property type="match status" value="1"/>
</dbReference>
<dbReference type="InterPro" id="IPR015422">
    <property type="entry name" value="PyrdxlP-dep_Trfase_small"/>
</dbReference>
<feature type="coiled-coil region" evidence="9">
    <location>
        <begin position="362"/>
        <end position="389"/>
    </location>
</feature>
<evidence type="ECO:0000256" key="2">
    <source>
        <dbReference type="ARBA" id="ARBA00009077"/>
    </source>
</evidence>
<keyword evidence="10" id="KW-0808">Transferase</keyword>
<keyword evidence="5 8" id="KW-0663">Pyridoxal phosphate</keyword>
<comment type="similarity">
    <text evidence="2 8">Belongs to the trans-sulfuration enzymes family.</text>
</comment>
<dbReference type="Gene3D" id="3.40.640.10">
    <property type="entry name" value="Type I PLP-dependent aspartate aminotransferase-like (Major domain)"/>
    <property type="match status" value="1"/>
</dbReference>
<evidence type="ECO:0000256" key="4">
    <source>
        <dbReference type="ARBA" id="ARBA00022605"/>
    </source>
</evidence>
<keyword evidence="4" id="KW-0028">Amino-acid biosynthesis</keyword>
<dbReference type="SUPFAM" id="SSF53383">
    <property type="entry name" value="PLP-dependent transferases"/>
    <property type="match status" value="1"/>
</dbReference>
<dbReference type="GO" id="GO:0016740">
    <property type="term" value="F:transferase activity"/>
    <property type="evidence" value="ECO:0007669"/>
    <property type="project" value="UniProtKB-KW"/>
</dbReference>
<comment type="cofactor">
    <cofactor evidence="1 8">
        <name>pyridoxal 5'-phosphate</name>
        <dbReference type="ChEBI" id="CHEBI:597326"/>
    </cofactor>
</comment>
<dbReference type="InterPro" id="IPR000277">
    <property type="entry name" value="Cys/Met-Metab_PyrdxlP-dep_enz"/>
</dbReference>
<sequence length="389" mass="42809">MKDNTKLIHGYSVFDGETGASSIPIYQCSTFKQDSIKEGQPYTYSRFGNPTRHALEEGIAAIEGGRFATAFSSGMAAISAVLLSFSQGDHIVMCKSIYGGTFQLVNEVMSRYGIEVTFVDETNLNEWAQAIRPNTKAFYLESPSNPLLSITDIVGVVSIAREHHLHTIIDNTFMTPLYQHPLELGVDVVIHSATKFINGHSDVVAGLVITNDEEWAQQIVLQQKVLGSILSVEDCWLIMRGMKTMGLRMEQSVKSAEQISRLLEEHPAVKKVHYPGLPSHPGFDIHRRQASCGGAVLSFELENQEAVYTFADALKIPIAAVSLGGVESILSYPVTMSHACVPKEEREKQGVTEGLLRLSVGIEDTEDLLADLEQALEQVLTQKEELVTK</sequence>
<proteinExistence type="inferred from homology"/>
<evidence type="ECO:0000256" key="3">
    <source>
        <dbReference type="ARBA" id="ARBA00012224"/>
    </source>
</evidence>
<dbReference type="Proteomes" id="UP000664601">
    <property type="component" value="Unassembled WGS sequence"/>
</dbReference>
<comment type="caution">
    <text evidence="10">The sequence shown here is derived from an EMBL/GenBank/DDBJ whole genome shotgun (WGS) entry which is preliminary data.</text>
</comment>
<keyword evidence="9" id="KW-0175">Coiled coil</keyword>
<gene>
    <name evidence="10" type="ORF">JZO70_13495</name>
</gene>
<protein>
    <recommendedName>
        <fullName evidence="3">cysteine-S-conjugate beta-lyase</fullName>
        <ecNumber evidence="3">4.4.1.13</ecNumber>
    </recommendedName>
</protein>
<dbReference type="CDD" id="cd00614">
    <property type="entry name" value="CGS_like"/>
    <property type="match status" value="1"/>
</dbReference>
<dbReference type="PROSITE" id="PS00868">
    <property type="entry name" value="CYS_MET_METAB_PP"/>
    <property type="match status" value="1"/>
</dbReference>
<dbReference type="InterPro" id="IPR015424">
    <property type="entry name" value="PyrdxlP-dep_Trfase"/>
</dbReference>
<dbReference type="EMBL" id="JAFREM010000020">
    <property type="protein sequence ID" value="MBO1307186.1"/>
    <property type="molecule type" value="Genomic_DNA"/>
</dbReference>
<dbReference type="Gene3D" id="3.90.1150.10">
    <property type="entry name" value="Aspartate Aminotransferase, domain 1"/>
    <property type="match status" value="1"/>
</dbReference>
<keyword evidence="7" id="KW-0456">Lyase</keyword>